<organism evidence="3">
    <name type="scientific">Melampsora larici-populina (strain 98AG31 / pathotype 3-4-7)</name>
    <name type="common">Poplar leaf rust fungus</name>
    <dbReference type="NCBI Taxonomy" id="747676"/>
    <lineage>
        <taxon>Eukaryota</taxon>
        <taxon>Fungi</taxon>
        <taxon>Dikarya</taxon>
        <taxon>Basidiomycota</taxon>
        <taxon>Pucciniomycotina</taxon>
        <taxon>Pucciniomycetes</taxon>
        <taxon>Pucciniales</taxon>
        <taxon>Melampsoraceae</taxon>
        <taxon>Melampsora</taxon>
    </lineage>
</organism>
<dbReference type="Proteomes" id="UP000001072">
    <property type="component" value="Unassembled WGS sequence"/>
</dbReference>
<proteinExistence type="predicted"/>
<dbReference type="AlphaFoldDB" id="F4RYN9"/>
<feature type="compositionally biased region" description="Acidic residues" evidence="1">
    <location>
        <begin position="1"/>
        <end position="23"/>
    </location>
</feature>
<keyword evidence="3" id="KW-1185">Reference proteome</keyword>
<feature type="region of interest" description="Disordered" evidence="1">
    <location>
        <begin position="1"/>
        <end position="89"/>
    </location>
</feature>
<dbReference type="InParanoid" id="F4RYN9"/>
<gene>
    <name evidence="2" type="ORF">MELLADRAFT_72772</name>
</gene>
<feature type="compositionally biased region" description="Polar residues" evidence="1">
    <location>
        <begin position="79"/>
        <end position="89"/>
    </location>
</feature>
<dbReference type="RefSeq" id="XP_007414234.1">
    <property type="nucleotide sequence ID" value="XM_007414172.1"/>
</dbReference>
<feature type="compositionally biased region" description="Polar residues" evidence="1">
    <location>
        <begin position="45"/>
        <end position="58"/>
    </location>
</feature>
<feature type="compositionally biased region" description="Basic and acidic residues" evidence="1">
    <location>
        <begin position="59"/>
        <end position="78"/>
    </location>
</feature>
<dbReference type="VEuPathDB" id="FungiDB:MELLADRAFT_72772"/>
<evidence type="ECO:0000313" key="2">
    <source>
        <dbReference type="EMBL" id="EGG02545.1"/>
    </source>
</evidence>
<sequence length="89" mass="10431">MHSETSEEDHEDHEDHEEDEEREEGERDRLVRPNGKPDGLKVRTDLQTNQFNSSNRTIKSSDRREDSNSIQRNHENLRSKSASGVYHQS</sequence>
<protein>
    <submittedName>
        <fullName evidence="2">Uncharacterized protein</fullName>
    </submittedName>
</protein>
<evidence type="ECO:0000313" key="3">
    <source>
        <dbReference type="Proteomes" id="UP000001072"/>
    </source>
</evidence>
<dbReference type="EMBL" id="GL883130">
    <property type="protein sequence ID" value="EGG02545.1"/>
    <property type="molecule type" value="Genomic_DNA"/>
</dbReference>
<accession>F4RYN9</accession>
<dbReference type="GeneID" id="18932188"/>
<evidence type="ECO:0000256" key="1">
    <source>
        <dbReference type="SAM" id="MobiDB-lite"/>
    </source>
</evidence>
<dbReference type="KEGG" id="mlr:MELLADRAFT_72772"/>
<name>F4RYN9_MELLP</name>
<reference evidence="3" key="1">
    <citation type="journal article" date="2011" name="Proc. Natl. Acad. Sci. U.S.A.">
        <title>Obligate biotrophy features unraveled by the genomic analysis of rust fungi.</title>
        <authorList>
            <person name="Duplessis S."/>
            <person name="Cuomo C.A."/>
            <person name="Lin Y.-C."/>
            <person name="Aerts A."/>
            <person name="Tisserant E."/>
            <person name="Veneault-Fourrey C."/>
            <person name="Joly D.L."/>
            <person name="Hacquard S."/>
            <person name="Amselem J."/>
            <person name="Cantarel B.L."/>
            <person name="Chiu R."/>
            <person name="Coutinho P.M."/>
            <person name="Feau N."/>
            <person name="Field M."/>
            <person name="Frey P."/>
            <person name="Gelhaye E."/>
            <person name="Goldberg J."/>
            <person name="Grabherr M.G."/>
            <person name="Kodira C.D."/>
            <person name="Kohler A."/>
            <person name="Kuees U."/>
            <person name="Lindquist E.A."/>
            <person name="Lucas S.M."/>
            <person name="Mago R."/>
            <person name="Mauceli E."/>
            <person name="Morin E."/>
            <person name="Murat C."/>
            <person name="Pangilinan J.L."/>
            <person name="Park R."/>
            <person name="Pearson M."/>
            <person name="Quesneville H."/>
            <person name="Rouhier N."/>
            <person name="Sakthikumar S."/>
            <person name="Salamov A.A."/>
            <person name="Schmutz J."/>
            <person name="Selles B."/>
            <person name="Shapiro H."/>
            <person name="Tanguay P."/>
            <person name="Tuskan G.A."/>
            <person name="Henrissat B."/>
            <person name="Van de Peer Y."/>
            <person name="Rouze P."/>
            <person name="Ellis J.G."/>
            <person name="Dodds P.N."/>
            <person name="Schein J.E."/>
            <person name="Zhong S."/>
            <person name="Hamelin R.C."/>
            <person name="Grigoriev I.V."/>
            <person name="Szabo L.J."/>
            <person name="Martin F."/>
        </authorList>
    </citation>
    <scope>NUCLEOTIDE SEQUENCE [LARGE SCALE GENOMIC DNA]</scope>
    <source>
        <strain evidence="3">98AG31 / pathotype 3-4-7</strain>
    </source>
</reference>
<dbReference type="HOGENOM" id="CLU_2455202_0_0_1"/>